<feature type="compositionally biased region" description="Low complexity" evidence="1">
    <location>
        <begin position="101"/>
        <end position="139"/>
    </location>
</feature>
<evidence type="ECO:0000256" key="1">
    <source>
        <dbReference type="SAM" id="MobiDB-lite"/>
    </source>
</evidence>
<evidence type="ECO:0000313" key="3">
    <source>
        <dbReference type="Proteomes" id="UP000799291"/>
    </source>
</evidence>
<dbReference type="OrthoDB" id="4158815at2759"/>
<reference evidence="2" key="1">
    <citation type="journal article" date="2020" name="Stud. Mycol.">
        <title>101 Dothideomycetes genomes: a test case for predicting lifestyles and emergence of pathogens.</title>
        <authorList>
            <person name="Haridas S."/>
            <person name="Albert R."/>
            <person name="Binder M."/>
            <person name="Bloem J."/>
            <person name="Labutti K."/>
            <person name="Salamov A."/>
            <person name="Andreopoulos B."/>
            <person name="Baker S."/>
            <person name="Barry K."/>
            <person name="Bills G."/>
            <person name="Bluhm B."/>
            <person name="Cannon C."/>
            <person name="Castanera R."/>
            <person name="Culley D."/>
            <person name="Daum C."/>
            <person name="Ezra D."/>
            <person name="Gonzalez J."/>
            <person name="Henrissat B."/>
            <person name="Kuo A."/>
            <person name="Liang C."/>
            <person name="Lipzen A."/>
            <person name="Lutzoni F."/>
            <person name="Magnuson J."/>
            <person name="Mondo S."/>
            <person name="Nolan M."/>
            <person name="Ohm R."/>
            <person name="Pangilinan J."/>
            <person name="Park H.-J."/>
            <person name="Ramirez L."/>
            <person name="Alfaro M."/>
            <person name="Sun H."/>
            <person name="Tritt A."/>
            <person name="Yoshinaga Y."/>
            <person name="Zwiers L.-H."/>
            <person name="Turgeon B."/>
            <person name="Goodwin S."/>
            <person name="Spatafora J."/>
            <person name="Crous P."/>
            <person name="Grigoriev I."/>
        </authorList>
    </citation>
    <scope>NUCLEOTIDE SEQUENCE</scope>
    <source>
        <strain evidence="2">CBS 122367</strain>
    </source>
</reference>
<dbReference type="EMBL" id="MU005577">
    <property type="protein sequence ID" value="KAF2686253.1"/>
    <property type="molecule type" value="Genomic_DNA"/>
</dbReference>
<dbReference type="Proteomes" id="UP000799291">
    <property type="component" value="Unassembled WGS sequence"/>
</dbReference>
<protein>
    <submittedName>
        <fullName evidence="2">Uncharacterized protein</fullName>
    </submittedName>
</protein>
<dbReference type="AlphaFoldDB" id="A0A6G1J7T4"/>
<feature type="region of interest" description="Disordered" evidence="1">
    <location>
        <begin position="70"/>
        <end position="165"/>
    </location>
</feature>
<accession>A0A6G1J7T4</accession>
<proteinExistence type="predicted"/>
<feature type="compositionally biased region" description="Basic residues" evidence="1">
    <location>
        <begin position="143"/>
        <end position="155"/>
    </location>
</feature>
<evidence type="ECO:0000313" key="2">
    <source>
        <dbReference type="EMBL" id="KAF2686253.1"/>
    </source>
</evidence>
<feature type="compositionally biased region" description="Polar residues" evidence="1">
    <location>
        <begin position="156"/>
        <end position="165"/>
    </location>
</feature>
<organism evidence="2 3">
    <name type="scientific">Lentithecium fluviatile CBS 122367</name>
    <dbReference type="NCBI Taxonomy" id="1168545"/>
    <lineage>
        <taxon>Eukaryota</taxon>
        <taxon>Fungi</taxon>
        <taxon>Dikarya</taxon>
        <taxon>Ascomycota</taxon>
        <taxon>Pezizomycotina</taxon>
        <taxon>Dothideomycetes</taxon>
        <taxon>Pleosporomycetidae</taxon>
        <taxon>Pleosporales</taxon>
        <taxon>Massarineae</taxon>
        <taxon>Lentitheciaceae</taxon>
        <taxon>Lentithecium</taxon>
    </lineage>
</organism>
<keyword evidence="3" id="KW-1185">Reference proteome</keyword>
<name>A0A6G1J7T4_9PLEO</name>
<gene>
    <name evidence="2" type="ORF">K458DRAFT_209728</name>
</gene>
<sequence>MGVCISNVDPWGDGSFYLTNYENGSDWHLAERDTATVMDSNVTEPQPGQKFPWATISAIDDEAYYMVNKTPPQHQHEPHHPPLISHPRTLPRPHQLQCPVPAASAPPLKQQSAAPSAPSPSSLSSPSLSSASASGGDSAAENHKRRTSPHTRTTRCMRNGMRTSQRIRSLRFLGNAGIGYGE</sequence>